<organismHost>
    <name type="scientific">Sorbus aucuparia</name>
    <name type="common">European mountain ash</name>
    <name type="synonym">Rowan</name>
    <dbReference type="NCBI Taxonomy" id="36599"/>
</organismHost>
<keyword evidence="1" id="KW-1133">Transmembrane helix</keyword>
<keyword evidence="1" id="KW-0472">Membrane</keyword>
<organismHost>
    <name type="scientific">Eriophyes pyri</name>
    <name type="common">pearleaf blister mite</name>
    <dbReference type="NCBI Taxonomy" id="483436"/>
</organismHost>
<sequence length="646" mass="74312">MLSVAQSSALFLLQAICILYITKLTVPTPVSEINLVRQSDCVCVPIISRSGTDYITCFNNCQIEPINTKLYNSTCTKMVNITLVRCNNEVYVMTLPNLVSNRSHSWEVLINYLLRFISAIIVYLLLSISKQGIFLFFSIVHYSFKFIKNKKSCNICGNDFYFIHIDCPKPDFTKRSDFHMMFYIILFLSLFFVVTHADDNVYNYYERGDLTEIQLLDKEHYSQDFVSDGFLYNFYVENSHLIYDVSNISTITRPVKHNEVTSTWSCDGSSGCYKDHVGKYNKKPDYVLKKVHDGFSCFFTTATICGTCKSEHIAIGDHVRVINVKPYIHIVVKTANKTDKIVIDEFNKFIHEPYYIKPITQIHIDQHDFLVTGSKVYQGTFCERPSKSCFGPNYITSDKTVTLHEPKIRDTFTHDREYIIDYCDYPSNSDLESLELTDMVHHSDKIYSPYDFGLISIGIPKLGYLAGGFCESLVSVKKIEVYGCYDCQNGVKISVTYESSDSCHTLICKHDSTTHRYFVQQHTTILNFHSFMSKKNTIIECNQMRKALNLDESSETSVYFESNSVKGSAKEPVNFDFIKNLLYIDYKKIIFVFLVAIISIGIFLRSPYMLLSSILKFRKRRKVVATNRSEQLVMDDDVDVFIGPPS</sequence>
<dbReference type="EMBL" id="LR536376">
    <property type="protein sequence ID" value="VFU05376.1"/>
    <property type="molecule type" value="Viral_cRNA"/>
</dbReference>
<keyword evidence="1" id="KW-0812">Transmembrane</keyword>
<gene>
    <name evidence="2" type="primary">GPP</name>
</gene>
<feature type="transmembrane region" description="Helical" evidence="1">
    <location>
        <begin position="178"/>
        <end position="197"/>
    </location>
</feature>
<reference evidence="2" key="1">
    <citation type="submission" date="2019-03" db="EMBL/GenBank/DDBJ databases">
        <authorList>
            <person name="Von Bargen S."/>
        </authorList>
    </citation>
    <scope>NUCLEOTIDE SEQUENCE</scope>
    <source>
        <strain evidence="2">E53006</strain>
    </source>
</reference>
<accession>A0A4U8YT47</accession>
<evidence type="ECO:0000256" key="1">
    <source>
        <dbReference type="SAM" id="Phobius"/>
    </source>
</evidence>
<protein>
    <submittedName>
        <fullName evidence="2">Glycoprotein</fullName>
    </submittedName>
</protein>
<evidence type="ECO:0000313" key="2">
    <source>
        <dbReference type="EMBL" id="VFU05376.1"/>
    </source>
</evidence>
<feature type="transmembrane region" description="Helical" evidence="1">
    <location>
        <begin position="589"/>
        <end position="611"/>
    </location>
</feature>
<proteinExistence type="predicted"/>
<feature type="transmembrane region" description="Helical" evidence="1">
    <location>
        <begin position="112"/>
        <end position="142"/>
    </location>
</feature>
<name>A0A4U8YT47_EMARV</name>
<organism evidence="2">
    <name type="scientific">European mountain ash ringspot-associated virus (isolate Sorbus aucuparia)</name>
    <name type="common">EMARAV</name>
    <dbReference type="NCBI Taxonomy" id="1980426"/>
    <lineage>
        <taxon>Viruses</taxon>
        <taxon>Riboviria</taxon>
        <taxon>Orthornavirae</taxon>
        <taxon>Negarnaviricota</taxon>
        <taxon>Polyploviricotina</taxon>
        <taxon>Bunyaviricetes</taxon>
        <taxon>Elliovirales</taxon>
        <taxon>Fimoviridae</taxon>
        <taxon>Emaravirus</taxon>
        <taxon>Emaravirus sorbi</taxon>
    </lineage>
</organism>